<evidence type="ECO:0000313" key="2">
    <source>
        <dbReference type="EMBL" id="KAK4708469.1"/>
    </source>
</evidence>
<sequence>MAEAKATLNGLEWCSQNGHSNVILECDSKIVIEIIKDNYNIPWQMNNIMITRTQIISRTITCEGDVVTGKPTNCRCLGKMKYYE</sequence>
<protein>
    <recommendedName>
        <fullName evidence="1">RNase H type-1 domain-containing protein</fullName>
    </recommendedName>
</protein>
<evidence type="ECO:0000259" key="1">
    <source>
        <dbReference type="Pfam" id="PF13456"/>
    </source>
</evidence>
<gene>
    <name evidence="2" type="ORF">R3W88_029394</name>
</gene>
<feature type="domain" description="RNase H type-1" evidence="1">
    <location>
        <begin position="1"/>
        <end position="56"/>
    </location>
</feature>
<dbReference type="Pfam" id="PF13456">
    <property type="entry name" value="RVT_3"/>
    <property type="match status" value="1"/>
</dbReference>
<dbReference type="PANTHER" id="PTHR47723">
    <property type="entry name" value="OS05G0353850 PROTEIN"/>
    <property type="match status" value="1"/>
</dbReference>
<dbReference type="InterPro" id="IPR012337">
    <property type="entry name" value="RNaseH-like_sf"/>
</dbReference>
<dbReference type="Proteomes" id="UP001311915">
    <property type="component" value="Unassembled WGS sequence"/>
</dbReference>
<evidence type="ECO:0000313" key="3">
    <source>
        <dbReference type="Proteomes" id="UP001311915"/>
    </source>
</evidence>
<comment type="caution">
    <text evidence="2">The sequence shown here is derived from an EMBL/GenBank/DDBJ whole genome shotgun (WGS) entry which is preliminary data.</text>
</comment>
<dbReference type="InterPro" id="IPR002156">
    <property type="entry name" value="RNaseH_domain"/>
</dbReference>
<dbReference type="InterPro" id="IPR053151">
    <property type="entry name" value="RNase_H-like"/>
</dbReference>
<reference evidence="2 3" key="1">
    <citation type="submission" date="2023-10" db="EMBL/GenBank/DDBJ databases">
        <title>Genome-Wide Identification Analysis in wild type Solanum Pinnatisectum Reveals Some Genes Defensing Phytophthora Infestans.</title>
        <authorList>
            <person name="Sun C."/>
        </authorList>
    </citation>
    <scope>NUCLEOTIDE SEQUENCE [LARGE SCALE GENOMIC DNA]</scope>
    <source>
        <strain evidence="2">LQN</strain>
        <tissue evidence="2">Leaf</tissue>
    </source>
</reference>
<dbReference type="GO" id="GO:0004523">
    <property type="term" value="F:RNA-DNA hybrid ribonuclease activity"/>
    <property type="evidence" value="ECO:0007669"/>
    <property type="project" value="InterPro"/>
</dbReference>
<dbReference type="AlphaFoldDB" id="A0AAV9K762"/>
<dbReference type="InterPro" id="IPR036397">
    <property type="entry name" value="RNaseH_sf"/>
</dbReference>
<dbReference type="Gene3D" id="3.30.420.10">
    <property type="entry name" value="Ribonuclease H-like superfamily/Ribonuclease H"/>
    <property type="match status" value="1"/>
</dbReference>
<dbReference type="PANTHER" id="PTHR47723:SF19">
    <property type="entry name" value="POLYNUCLEOTIDYL TRANSFERASE, RIBONUCLEASE H-LIKE SUPERFAMILY PROTEIN"/>
    <property type="match status" value="1"/>
</dbReference>
<proteinExistence type="predicted"/>
<name>A0AAV9K762_9SOLN</name>
<organism evidence="2 3">
    <name type="scientific">Solanum pinnatisectum</name>
    <name type="common">tansyleaf nightshade</name>
    <dbReference type="NCBI Taxonomy" id="50273"/>
    <lineage>
        <taxon>Eukaryota</taxon>
        <taxon>Viridiplantae</taxon>
        <taxon>Streptophyta</taxon>
        <taxon>Embryophyta</taxon>
        <taxon>Tracheophyta</taxon>
        <taxon>Spermatophyta</taxon>
        <taxon>Magnoliopsida</taxon>
        <taxon>eudicotyledons</taxon>
        <taxon>Gunneridae</taxon>
        <taxon>Pentapetalae</taxon>
        <taxon>asterids</taxon>
        <taxon>lamiids</taxon>
        <taxon>Solanales</taxon>
        <taxon>Solanaceae</taxon>
        <taxon>Solanoideae</taxon>
        <taxon>Solaneae</taxon>
        <taxon>Solanum</taxon>
    </lineage>
</organism>
<dbReference type="GO" id="GO:0003676">
    <property type="term" value="F:nucleic acid binding"/>
    <property type="evidence" value="ECO:0007669"/>
    <property type="project" value="InterPro"/>
</dbReference>
<dbReference type="SUPFAM" id="SSF53098">
    <property type="entry name" value="Ribonuclease H-like"/>
    <property type="match status" value="1"/>
</dbReference>
<accession>A0AAV9K762</accession>
<keyword evidence="3" id="KW-1185">Reference proteome</keyword>
<dbReference type="EMBL" id="JAWPEI010000012">
    <property type="protein sequence ID" value="KAK4708469.1"/>
    <property type="molecule type" value="Genomic_DNA"/>
</dbReference>